<dbReference type="InterPro" id="IPR036513">
    <property type="entry name" value="STAS_dom_sf"/>
</dbReference>
<dbReference type="Gene3D" id="3.30.750.24">
    <property type="entry name" value="STAS domain"/>
    <property type="match status" value="1"/>
</dbReference>
<evidence type="ECO:0008006" key="3">
    <source>
        <dbReference type="Google" id="ProtNLM"/>
    </source>
</evidence>
<organism evidence="1 2">
    <name type="scientific">Rubinisphaera italica</name>
    <dbReference type="NCBI Taxonomy" id="2527969"/>
    <lineage>
        <taxon>Bacteria</taxon>
        <taxon>Pseudomonadati</taxon>
        <taxon>Planctomycetota</taxon>
        <taxon>Planctomycetia</taxon>
        <taxon>Planctomycetales</taxon>
        <taxon>Planctomycetaceae</taxon>
        <taxon>Rubinisphaera</taxon>
    </lineage>
</organism>
<evidence type="ECO:0000313" key="1">
    <source>
        <dbReference type="EMBL" id="TWT64316.1"/>
    </source>
</evidence>
<name>A0A5C5XM87_9PLAN</name>
<sequence length="92" mass="10292">MSTLQCTEPQTSLRVIELLSLPSEEIDAQFRQMEEVEIIDFGHVESVTSWFIASLAKSLLERTSSSPELQIVSTTDQVQRTLTACGLSEFIN</sequence>
<comment type="caution">
    <text evidence="1">The sequence shown here is derived from an EMBL/GenBank/DDBJ whole genome shotgun (WGS) entry which is preliminary data.</text>
</comment>
<dbReference type="EMBL" id="SJPG01000001">
    <property type="protein sequence ID" value="TWT64316.1"/>
    <property type="molecule type" value="Genomic_DNA"/>
</dbReference>
<proteinExistence type="predicted"/>
<accession>A0A5C5XM87</accession>
<keyword evidence="2" id="KW-1185">Reference proteome</keyword>
<dbReference type="AlphaFoldDB" id="A0A5C5XM87"/>
<evidence type="ECO:0000313" key="2">
    <source>
        <dbReference type="Proteomes" id="UP000316095"/>
    </source>
</evidence>
<protein>
    <recommendedName>
        <fullName evidence="3">STAS domain-containing protein</fullName>
    </recommendedName>
</protein>
<gene>
    <name evidence="1" type="ORF">Pan54_50780</name>
</gene>
<dbReference type="RefSeq" id="WP_146506037.1">
    <property type="nucleotide sequence ID" value="NZ_SJPG01000001.1"/>
</dbReference>
<reference evidence="1 2" key="1">
    <citation type="submission" date="2019-02" db="EMBL/GenBank/DDBJ databases">
        <title>Deep-cultivation of Planctomycetes and their phenomic and genomic characterization uncovers novel biology.</title>
        <authorList>
            <person name="Wiegand S."/>
            <person name="Jogler M."/>
            <person name="Boedeker C."/>
            <person name="Pinto D."/>
            <person name="Vollmers J."/>
            <person name="Rivas-Marin E."/>
            <person name="Kohn T."/>
            <person name="Peeters S.H."/>
            <person name="Heuer A."/>
            <person name="Rast P."/>
            <person name="Oberbeckmann S."/>
            <person name="Bunk B."/>
            <person name="Jeske O."/>
            <person name="Meyerdierks A."/>
            <person name="Storesund J.E."/>
            <person name="Kallscheuer N."/>
            <person name="Luecker S."/>
            <person name="Lage O.M."/>
            <person name="Pohl T."/>
            <person name="Merkel B.J."/>
            <person name="Hornburger P."/>
            <person name="Mueller R.-W."/>
            <person name="Bruemmer F."/>
            <person name="Labrenz M."/>
            <person name="Spormann A.M."/>
            <person name="Op Den Camp H."/>
            <person name="Overmann J."/>
            <person name="Amann R."/>
            <person name="Jetten M.S.M."/>
            <person name="Mascher T."/>
            <person name="Medema M.H."/>
            <person name="Devos D.P."/>
            <person name="Kaster A.-K."/>
            <person name="Ovreas L."/>
            <person name="Rohde M."/>
            <person name="Galperin M.Y."/>
            <person name="Jogler C."/>
        </authorList>
    </citation>
    <scope>NUCLEOTIDE SEQUENCE [LARGE SCALE GENOMIC DNA]</scope>
    <source>
        <strain evidence="1 2">Pan54</strain>
    </source>
</reference>
<dbReference type="Proteomes" id="UP000316095">
    <property type="component" value="Unassembled WGS sequence"/>
</dbReference>